<protein>
    <recommendedName>
        <fullName evidence="1">IstB-like ATP-binding domain-containing protein</fullName>
    </recommendedName>
</protein>
<organism evidence="2 3">
    <name type="scientific">Agrobacterium tumefaciens str. B6</name>
    <dbReference type="NCBI Taxonomy" id="1183423"/>
    <lineage>
        <taxon>Bacteria</taxon>
        <taxon>Pseudomonadati</taxon>
        <taxon>Pseudomonadota</taxon>
        <taxon>Alphaproteobacteria</taxon>
        <taxon>Hyphomicrobiales</taxon>
        <taxon>Rhizobiaceae</taxon>
        <taxon>Rhizobium/Agrobacterium group</taxon>
        <taxon>Agrobacterium</taxon>
        <taxon>Agrobacterium tumefaciens complex</taxon>
    </lineage>
</organism>
<dbReference type="GO" id="GO:0005524">
    <property type="term" value="F:ATP binding"/>
    <property type="evidence" value="ECO:0007669"/>
    <property type="project" value="InterPro"/>
</dbReference>
<dbReference type="EMBL" id="FCNL01000031">
    <property type="protein sequence ID" value="CVI21274.1"/>
    <property type="molecule type" value="Genomic_DNA"/>
</dbReference>
<name>A0A822V5R8_AGRTU</name>
<sequence>MLLRQHRVIAHDAMNPLEIDNGLPILDEFGYLPFNASGGALLFHLLTKLYERTSVIITTDLSFSEWATVFGDTRLKALRFKAHYEAIRQLSEKKPEIFIRNPSHDMLGPNT</sequence>
<dbReference type="InterPro" id="IPR002611">
    <property type="entry name" value="IstB_ATP-bd"/>
</dbReference>
<dbReference type="AlphaFoldDB" id="A0A822V5R8"/>
<gene>
    <name evidence="2" type="ORF">AGR4A_Lc130238</name>
</gene>
<evidence type="ECO:0000259" key="1">
    <source>
        <dbReference type="Pfam" id="PF01695"/>
    </source>
</evidence>
<comment type="caution">
    <text evidence="2">The sequence shown here is derived from an EMBL/GenBank/DDBJ whole genome shotgun (WGS) entry which is preliminary data.</text>
</comment>
<evidence type="ECO:0000313" key="3">
    <source>
        <dbReference type="Proteomes" id="UP000192074"/>
    </source>
</evidence>
<proteinExistence type="predicted"/>
<feature type="domain" description="IstB-like ATP-binding" evidence="1">
    <location>
        <begin position="23"/>
        <end position="76"/>
    </location>
</feature>
<dbReference type="Pfam" id="PF01695">
    <property type="entry name" value="IstB_IS21"/>
    <property type="match status" value="1"/>
</dbReference>
<accession>A0A822V5R8</accession>
<dbReference type="Gene3D" id="3.40.50.300">
    <property type="entry name" value="P-loop containing nucleotide triphosphate hydrolases"/>
    <property type="match status" value="1"/>
</dbReference>
<reference evidence="2 3" key="1">
    <citation type="submission" date="2016-01" db="EMBL/GenBank/DDBJ databases">
        <authorList>
            <person name="Regsiter A."/>
            <person name="william w."/>
        </authorList>
    </citation>
    <scope>NUCLEOTIDE SEQUENCE [LARGE SCALE GENOMIC DNA]</scope>
    <source>
        <strain evidence="2 3">B6</strain>
    </source>
</reference>
<evidence type="ECO:0000313" key="2">
    <source>
        <dbReference type="EMBL" id="CVI21274.1"/>
    </source>
</evidence>
<dbReference type="Proteomes" id="UP000192074">
    <property type="component" value="Unassembled WGS sequence"/>
</dbReference>
<dbReference type="InterPro" id="IPR027417">
    <property type="entry name" value="P-loop_NTPase"/>
</dbReference>